<dbReference type="PROSITE" id="PS00028">
    <property type="entry name" value="ZINC_FINGER_C2H2_1"/>
    <property type="match status" value="3"/>
</dbReference>
<feature type="region of interest" description="Disordered" evidence="2">
    <location>
        <begin position="1"/>
        <end position="46"/>
    </location>
</feature>
<dbReference type="AlphaFoldDB" id="A0A396JGH2"/>
<feature type="region of interest" description="Disordered" evidence="2">
    <location>
        <begin position="291"/>
        <end position="316"/>
    </location>
</feature>
<name>A0A396JGH2_MEDTR</name>
<accession>A0A396JGH2</accession>
<feature type="region of interest" description="Disordered" evidence="2">
    <location>
        <begin position="168"/>
        <end position="190"/>
    </location>
</feature>
<reference evidence="4" key="1">
    <citation type="journal article" date="2018" name="Nat. Plants">
        <title>Whole-genome landscape of Medicago truncatula symbiotic genes.</title>
        <authorList>
            <person name="Pecrix Y."/>
            <person name="Gamas P."/>
            <person name="Carrere S."/>
        </authorList>
    </citation>
    <scope>NUCLEOTIDE SEQUENCE</scope>
    <source>
        <tissue evidence="4">Leaves</tissue>
    </source>
</reference>
<dbReference type="InterPro" id="IPR013087">
    <property type="entry name" value="Znf_C2H2_type"/>
</dbReference>
<feature type="compositionally biased region" description="Basic and acidic residues" evidence="2">
    <location>
        <begin position="302"/>
        <end position="313"/>
    </location>
</feature>
<feature type="compositionally biased region" description="Basic and acidic residues" evidence="2">
    <location>
        <begin position="95"/>
        <end position="104"/>
    </location>
</feature>
<dbReference type="OrthoDB" id="6077919at2759"/>
<evidence type="ECO:0000256" key="1">
    <source>
        <dbReference type="PROSITE-ProRule" id="PRU00042"/>
    </source>
</evidence>
<dbReference type="SUPFAM" id="SSF57667">
    <property type="entry name" value="beta-beta-alpha zinc fingers"/>
    <property type="match status" value="2"/>
</dbReference>
<organism evidence="4">
    <name type="scientific">Medicago truncatula</name>
    <name type="common">Barrel medic</name>
    <name type="synonym">Medicago tribuloides</name>
    <dbReference type="NCBI Taxonomy" id="3880"/>
    <lineage>
        <taxon>Eukaryota</taxon>
        <taxon>Viridiplantae</taxon>
        <taxon>Streptophyta</taxon>
        <taxon>Embryophyta</taxon>
        <taxon>Tracheophyta</taxon>
        <taxon>Spermatophyta</taxon>
        <taxon>Magnoliopsida</taxon>
        <taxon>eudicotyledons</taxon>
        <taxon>Gunneridae</taxon>
        <taxon>Pentapetalae</taxon>
        <taxon>rosids</taxon>
        <taxon>fabids</taxon>
        <taxon>Fabales</taxon>
        <taxon>Fabaceae</taxon>
        <taxon>Papilionoideae</taxon>
        <taxon>50 kb inversion clade</taxon>
        <taxon>NPAAA clade</taxon>
        <taxon>Hologalegina</taxon>
        <taxon>IRL clade</taxon>
        <taxon>Trifolieae</taxon>
        <taxon>Medicago</taxon>
    </lineage>
</organism>
<dbReference type="PANTHER" id="PTHR47591">
    <property type="entry name" value="ZINC FINGER PROTEIN ZAT2-RELATED"/>
    <property type="match status" value="1"/>
</dbReference>
<dbReference type="EMBL" id="PSQE01000002">
    <property type="protein sequence ID" value="RHN76392.1"/>
    <property type="molecule type" value="Genomic_DNA"/>
</dbReference>
<feature type="region of interest" description="Disordered" evidence="2">
    <location>
        <begin position="223"/>
        <end position="256"/>
    </location>
</feature>
<feature type="compositionally biased region" description="Polar residues" evidence="2">
    <location>
        <begin position="177"/>
        <end position="186"/>
    </location>
</feature>
<comment type="caution">
    <text evidence="4">The sequence shown here is derived from an EMBL/GenBank/DDBJ whole genome shotgun (WGS) entry which is preliminary data.</text>
</comment>
<sequence>MDKDHKHGYEKPYEDSEKRMKRSSSSLSSDEEDDTKDEVSIQESTHQCNVCGKTFSNGKALGGHRRSHFLKKKLNHRSQKVKTPLSIQGSYNRASFDKDSKHGFENTCEESEKRIKRSFSSLSSDEDDAKDEVSIPEHECNICGKTFSNGKALGGHRRSHFLKKKLNHHPQKVKSPFSIQGNNNRASFDDYDDEEEIGGIKKPIKKPTCSICEKKFPTKNALYGHMRSHPNRDFKGLNPPTEYHKEDQDDGDLSLPKWQKRDRRGRKCIGSVEAAANLLHLRYDKNFCVGESSSNGNGKNELGGDRNSSDKQLKKGKGLFDLNESYVIED</sequence>
<feature type="domain" description="C2H2-type" evidence="3">
    <location>
        <begin position="46"/>
        <end position="73"/>
    </location>
</feature>
<dbReference type="Proteomes" id="UP000265566">
    <property type="component" value="Chromosome 2"/>
</dbReference>
<keyword evidence="1" id="KW-0479">Metal-binding</keyword>
<keyword evidence="1" id="KW-0862">Zinc</keyword>
<dbReference type="SMART" id="SM00355">
    <property type="entry name" value="ZnF_C2H2"/>
    <property type="match status" value="3"/>
</dbReference>
<evidence type="ECO:0000259" key="3">
    <source>
        <dbReference type="PROSITE" id="PS50157"/>
    </source>
</evidence>
<evidence type="ECO:0000256" key="2">
    <source>
        <dbReference type="SAM" id="MobiDB-lite"/>
    </source>
</evidence>
<dbReference type="Gramene" id="rna12711">
    <property type="protein sequence ID" value="RHN76392.1"/>
    <property type="gene ID" value="gene12711"/>
</dbReference>
<dbReference type="PROSITE" id="PS50157">
    <property type="entry name" value="ZINC_FINGER_C2H2_2"/>
    <property type="match status" value="3"/>
</dbReference>
<feature type="domain" description="C2H2-type" evidence="3">
    <location>
        <begin position="138"/>
        <end position="165"/>
    </location>
</feature>
<keyword evidence="1" id="KW-0863">Zinc-finger</keyword>
<dbReference type="GO" id="GO:0008270">
    <property type="term" value="F:zinc ion binding"/>
    <property type="evidence" value="ECO:0007669"/>
    <property type="project" value="UniProtKB-KW"/>
</dbReference>
<dbReference type="InterPro" id="IPR036236">
    <property type="entry name" value="Znf_C2H2_sf"/>
</dbReference>
<dbReference type="PANTHER" id="PTHR47591:SF1">
    <property type="entry name" value="ZINC FINGER PROTEIN ZAT2-RELATED"/>
    <property type="match status" value="1"/>
</dbReference>
<evidence type="ECO:0000313" key="4">
    <source>
        <dbReference type="EMBL" id="RHN76392.1"/>
    </source>
</evidence>
<feature type="region of interest" description="Disordered" evidence="2">
    <location>
        <begin position="73"/>
        <end position="110"/>
    </location>
</feature>
<dbReference type="Gene3D" id="3.30.160.60">
    <property type="entry name" value="Classic Zinc Finger"/>
    <property type="match status" value="2"/>
</dbReference>
<dbReference type="Pfam" id="PF13912">
    <property type="entry name" value="zf-C2H2_6"/>
    <property type="match status" value="3"/>
</dbReference>
<feature type="compositionally biased region" description="Basic and acidic residues" evidence="2">
    <location>
        <begin position="1"/>
        <end position="18"/>
    </location>
</feature>
<proteinExistence type="predicted"/>
<protein>
    <submittedName>
        <fullName evidence="4">Putative transcription factor C2H2 family</fullName>
    </submittedName>
</protein>
<feature type="domain" description="C2H2-type" evidence="3">
    <location>
        <begin position="207"/>
        <end position="234"/>
    </location>
</feature>
<gene>
    <name evidence="4" type="ORF">MtrunA17_Chr2g0331601</name>
</gene>